<evidence type="ECO:0000259" key="2">
    <source>
        <dbReference type="Pfam" id="PF02541"/>
    </source>
</evidence>
<dbReference type="Pfam" id="PF02541">
    <property type="entry name" value="Ppx-GppA"/>
    <property type="match status" value="1"/>
</dbReference>
<gene>
    <name evidence="3" type="ORF">IHV25_09805</name>
</gene>
<feature type="region of interest" description="Disordered" evidence="1">
    <location>
        <begin position="1"/>
        <end position="38"/>
    </location>
</feature>
<evidence type="ECO:0000256" key="1">
    <source>
        <dbReference type="SAM" id="MobiDB-lite"/>
    </source>
</evidence>
<reference evidence="3" key="1">
    <citation type="submission" date="2020-10" db="EMBL/GenBank/DDBJ databases">
        <title>Genome sequence of the unusual species of purple photosynthetic bacteria, Phaeovibrio sulfidiphilus DSM 23193, type strain.</title>
        <authorList>
            <person name="Kyndt J.A."/>
            <person name="Meyer T.E."/>
        </authorList>
    </citation>
    <scope>NUCLEOTIDE SEQUENCE</scope>
    <source>
        <strain evidence="3">DSM 23193</strain>
    </source>
</reference>
<dbReference type="Proteomes" id="UP000631034">
    <property type="component" value="Unassembled WGS sequence"/>
</dbReference>
<evidence type="ECO:0000313" key="4">
    <source>
        <dbReference type="Proteomes" id="UP000631034"/>
    </source>
</evidence>
<organism evidence="3 4">
    <name type="scientific">Phaeovibrio sulfidiphilus</name>
    <dbReference type="NCBI Taxonomy" id="1220600"/>
    <lineage>
        <taxon>Bacteria</taxon>
        <taxon>Pseudomonadati</taxon>
        <taxon>Pseudomonadota</taxon>
        <taxon>Alphaproteobacteria</taxon>
        <taxon>Rhodospirillales</taxon>
        <taxon>Rhodospirillaceae</taxon>
        <taxon>Phaeovibrio</taxon>
    </lineage>
</organism>
<comment type="caution">
    <text evidence="3">The sequence shown here is derived from an EMBL/GenBank/DDBJ whole genome shotgun (WGS) entry which is preliminary data.</text>
</comment>
<dbReference type="InterPro" id="IPR050273">
    <property type="entry name" value="GppA/Ppx_hydrolase"/>
</dbReference>
<dbReference type="InterPro" id="IPR003695">
    <property type="entry name" value="Ppx_GppA_N"/>
</dbReference>
<dbReference type="EMBL" id="JACZHT010000009">
    <property type="protein sequence ID" value="MBE1237936.1"/>
    <property type="molecule type" value="Genomic_DNA"/>
</dbReference>
<dbReference type="AlphaFoldDB" id="A0A8J7CWU6"/>
<keyword evidence="4" id="KW-1185">Reference proteome</keyword>
<dbReference type="PANTHER" id="PTHR30005">
    <property type="entry name" value="EXOPOLYPHOSPHATASE"/>
    <property type="match status" value="1"/>
</dbReference>
<dbReference type="GO" id="GO:0016462">
    <property type="term" value="F:pyrophosphatase activity"/>
    <property type="evidence" value="ECO:0007669"/>
    <property type="project" value="TreeGrafter"/>
</dbReference>
<evidence type="ECO:0000313" key="3">
    <source>
        <dbReference type="EMBL" id="MBE1237936.1"/>
    </source>
</evidence>
<dbReference type="SUPFAM" id="SSF53067">
    <property type="entry name" value="Actin-like ATPase domain"/>
    <property type="match status" value="2"/>
</dbReference>
<dbReference type="CDD" id="cd24054">
    <property type="entry name" value="ASKHA_NBD_AaPPX-GppA_MtPPX2-like"/>
    <property type="match status" value="1"/>
</dbReference>
<dbReference type="InterPro" id="IPR043129">
    <property type="entry name" value="ATPase_NBD"/>
</dbReference>
<sequence length="384" mass="40664">MPVTSCTVSTRLTSAAGAPRAPDGGVPASSGTGTRSERPTAYGALDLGTNNCRLLVARPAGASGFQILDSFSRITRLGEGLRSSGHLSEAAMERTLDALKICAERLERNHVTCTRCVTTAACRVACNAADFVARVQEETGLELEIIPAMEEARLTLSGCLPLIGQSRPLTLLFDIGGGSTELTLARITPTDGGPVQGSILALASLPFGVVTIAEAVGGGHISGRIHDDIVAYVTRRLKTFDPHGSLRQAAREGQLSVLGTSGTVTTAGAIALDLPRYDRSKVDGLILPAEHLRAVGQRLLSMSVQERIDHPCIRRERADLVLAGSAILDAILNFWPAPEIRIADRGVREGLLTELMRPASFHFLQDQPLSSRPACVGETLHVIS</sequence>
<feature type="domain" description="Ppx/GppA phosphatase N-terminal" evidence="2">
    <location>
        <begin position="60"/>
        <end position="356"/>
    </location>
</feature>
<dbReference type="Gene3D" id="3.30.420.40">
    <property type="match status" value="1"/>
</dbReference>
<feature type="compositionally biased region" description="Polar residues" evidence="1">
    <location>
        <begin position="1"/>
        <end position="13"/>
    </location>
</feature>
<dbReference type="Gene3D" id="3.30.420.150">
    <property type="entry name" value="Exopolyphosphatase. Domain 2"/>
    <property type="match status" value="1"/>
</dbReference>
<proteinExistence type="predicted"/>
<dbReference type="PANTHER" id="PTHR30005:SF0">
    <property type="entry name" value="RETROGRADE REGULATION PROTEIN 2"/>
    <property type="match status" value="1"/>
</dbReference>
<accession>A0A8J7CWU6</accession>
<name>A0A8J7CWU6_9PROT</name>
<protein>
    <submittedName>
        <fullName evidence="3">Ppx/GppA family phosphatase</fullName>
    </submittedName>
</protein>